<gene>
    <name evidence="2" type="ORF">K469DRAFT_581967</name>
</gene>
<dbReference type="OrthoDB" id="308383at2759"/>
<evidence type="ECO:0000259" key="1">
    <source>
        <dbReference type="PROSITE" id="PS50280"/>
    </source>
</evidence>
<protein>
    <submittedName>
        <fullName evidence="2">SET domain-containing protein</fullName>
    </submittedName>
</protein>
<reference evidence="2" key="1">
    <citation type="journal article" date="2020" name="Stud. Mycol.">
        <title>101 Dothideomycetes genomes: a test case for predicting lifestyles and emergence of pathogens.</title>
        <authorList>
            <person name="Haridas S."/>
            <person name="Albert R."/>
            <person name="Binder M."/>
            <person name="Bloem J."/>
            <person name="Labutti K."/>
            <person name="Salamov A."/>
            <person name="Andreopoulos B."/>
            <person name="Baker S."/>
            <person name="Barry K."/>
            <person name="Bills G."/>
            <person name="Bluhm B."/>
            <person name="Cannon C."/>
            <person name="Castanera R."/>
            <person name="Culley D."/>
            <person name="Daum C."/>
            <person name="Ezra D."/>
            <person name="Gonzalez J."/>
            <person name="Henrissat B."/>
            <person name="Kuo A."/>
            <person name="Liang C."/>
            <person name="Lipzen A."/>
            <person name="Lutzoni F."/>
            <person name="Magnuson J."/>
            <person name="Mondo S."/>
            <person name="Nolan M."/>
            <person name="Ohm R."/>
            <person name="Pangilinan J."/>
            <person name="Park H.-J."/>
            <person name="Ramirez L."/>
            <person name="Alfaro M."/>
            <person name="Sun H."/>
            <person name="Tritt A."/>
            <person name="Yoshinaga Y."/>
            <person name="Zwiers L.-H."/>
            <person name="Turgeon B."/>
            <person name="Goodwin S."/>
            <person name="Spatafora J."/>
            <person name="Crous P."/>
            <person name="Grigoriev I."/>
        </authorList>
    </citation>
    <scope>NUCLEOTIDE SEQUENCE</scope>
    <source>
        <strain evidence="2">CBS 207.26</strain>
    </source>
</reference>
<accession>A0A6A6DVB1</accession>
<evidence type="ECO:0000313" key="2">
    <source>
        <dbReference type="EMBL" id="KAF2183627.1"/>
    </source>
</evidence>
<dbReference type="AlphaFoldDB" id="A0A6A6DVB1"/>
<dbReference type="Proteomes" id="UP000800200">
    <property type="component" value="Unassembled WGS sequence"/>
</dbReference>
<sequence>MDFTLIKSLKGFSPGLLCVIPLTSKDPYRISQDLCHKMGEPSIDAFLALIEQQRPLVESLCKIGTRIQHMFLNDMEFEFESRRISSLDKCTEEQLLSLLQPVSYLETNVYEPQDDWPQQTGWEEDWPVDPTLVPPDTPCDLCHATGDCGCLSSLPKNRHHIICYGGRGRGIQAHATYRGGLVFSKGEYIGELTGELKPLNWSRDCMAVDFRRPDIYDEPVVCQLYCKERSNWVRLVNHSCEPCAVLIANIVSGKARIMLRASRDIWDGTELTISYGSGFFKRDDCLCERCEARSKRAETTLRMPEVYRQSLRLRE</sequence>
<name>A0A6A6DVB1_9PEZI</name>
<dbReference type="InterPro" id="IPR046341">
    <property type="entry name" value="SET_dom_sf"/>
</dbReference>
<dbReference type="InterPro" id="IPR001214">
    <property type="entry name" value="SET_dom"/>
</dbReference>
<keyword evidence="3" id="KW-1185">Reference proteome</keyword>
<evidence type="ECO:0000313" key="3">
    <source>
        <dbReference type="Proteomes" id="UP000800200"/>
    </source>
</evidence>
<dbReference type="EMBL" id="ML994641">
    <property type="protein sequence ID" value="KAF2183627.1"/>
    <property type="molecule type" value="Genomic_DNA"/>
</dbReference>
<dbReference type="Gene3D" id="2.170.270.10">
    <property type="entry name" value="SET domain"/>
    <property type="match status" value="1"/>
</dbReference>
<dbReference type="SMART" id="SM00317">
    <property type="entry name" value="SET"/>
    <property type="match status" value="1"/>
</dbReference>
<proteinExistence type="predicted"/>
<organism evidence="2 3">
    <name type="scientific">Zopfia rhizophila CBS 207.26</name>
    <dbReference type="NCBI Taxonomy" id="1314779"/>
    <lineage>
        <taxon>Eukaryota</taxon>
        <taxon>Fungi</taxon>
        <taxon>Dikarya</taxon>
        <taxon>Ascomycota</taxon>
        <taxon>Pezizomycotina</taxon>
        <taxon>Dothideomycetes</taxon>
        <taxon>Dothideomycetes incertae sedis</taxon>
        <taxon>Zopfiaceae</taxon>
        <taxon>Zopfia</taxon>
    </lineage>
</organism>
<dbReference type="Pfam" id="PF00856">
    <property type="entry name" value="SET"/>
    <property type="match status" value="1"/>
</dbReference>
<dbReference type="PROSITE" id="PS50280">
    <property type="entry name" value="SET"/>
    <property type="match status" value="1"/>
</dbReference>
<feature type="domain" description="SET" evidence="1">
    <location>
        <begin position="77"/>
        <end position="276"/>
    </location>
</feature>
<dbReference type="SUPFAM" id="SSF82199">
    <property type="entry name" value="SET domain"/>
    <property type="match status" value="1"/>
</dbReference>